<dbReference type="PANTHER" id="PTHR43281">
    <property type="entry name" value="FARNESYL DIPHOSPHATE SYNTHASE"/>
    <property type="match status" value="1"/>
</dbReference>
<comment type="caution">
    <text evidence="9">The sequence shown here is derived from an EMBL/GenBank/DDBJ whole genome shotgun (WGS) entry which is preliminary data.</text>
</comment>
<organism evidence="9 10">
    <name type="scientific">Streptomyces caledonius</name>
    <dbReference type="NCBI Taxonomy" id="3134107"/>
    <lineage>
        <taxon>Bacteria</taxon>
        <taxon>Bacillati</taxon>
        <taxon>Actinomycetota</taxon>
        <taxon>Actinomycetes</taxon>
        <taxon>Kitasatosporales</taxon>
        <taxon>Streptomycetaceae</taxon>
        <taxon>Streptomyces</taxon>
    </lineage>
</organism>
<dbReference type="Pfam" id="PF00348">
    <property type="entry name" value="polyprenyl_synt"/>
    <property type="match status" value="1"/>
</dbReference>
<feature type="region of interest" description="Disordered" evidence="8">
    <location>
        <begin position="248"/>
        <end position="267"/>
    </location>
</feature>
<dbReference type="InterPro" id="IPR033749">
    <property type="entry name" value="Polyprenyl_synt_CS"/>
</dbReference>
<dbReference type="InterPro" id="IPR000092">
    <property type="entry name" value="Polyprenyl_synt"/>
</dbReference>
<keyword evidence="10" id="KW-1185">Reference proteome</keyword>
<name>A0ABU8U2P7_9ACTN</name>
<gene>
    <name evidence="9" type="ORF">WKI68_13010</name>
</gene>
<dbReference type="PANTHER" id="PTHR43281:SF1">
    <property type="entry name" value="FARNESYL DIPHOSPHATE SYNTHASE"/>
    <property type="match status" value="1"/>
</dbReference>
<dbReference type="Proteomes" id="UP001382904">
    <property type="component" value="Unassembled WGS sequence"/>
</dbReference>
<evidence type="ECO:0000256" key="1">
    <source>
        <dbReference type="ARBA" id="ARBA00001946"/>
    </source>
</evidence>
<keyword evidence="6" id="KW-0414">Isoprene biosynthesis</keyword>
<dbReference type="EMBL" id="JBBKAM010000002">
    <property type="protein sequence ID" value="MEJ8642147.1"/>
    <property type="molecule type" value="Genomic_DNA"/>
</dbReference>
<dbReference type="SUPFAM" id="SSF48576">
    <property type="entry name" value="Terpenoid synthases"/>
    <property type="match status" value="1"/>
</dbReference>
<comment type="cofactor">
    <cofactor evidence="1">
        <name>Mg(2+)</name>
        <dbReference type="ChEBI" id="CHEBI:18420"/>
    </cofactor>
</comment>
<evidence type="ECO:0000313" key="9">
    <source>
        <dbReference type="EMBL" id="MEJ8642147.1"/>
    </source>
</evidence>
<dbReference type="Gene3D" id="1.10.600.10">
    <property type="entry name" value="Farnesyl Diphosphate Synthase"/>
    <property type="match status" value="1"/>
</dbReference>
<keyword evidence="3 7" id="KW-0808">Transferase</keyword>
<evidence type="ECO:0000256" key="5">
    <source>
        <dbReference type="ARBA" id="ARBA00022842"/>
    </source>
</evidence>
<evidence type="ECO:0000256" key="6">
    <source>
        <dbReference type="ARBA" id="ARBA00023229"/>
    </source>
</evidence>
<reference evidence="9 10" key="1">
    <citation type="submission" date="2024-03" db="EMBL/GenBank/DDBJ databases">
        <title>Novel Streptomyces species of biotechnological and ecological value are a feature of Machair soil.</title>
        <authorList>
            <person name="Prole J.R."/>
            <person name="Goodfellow M."/>
            <person name="Allenby N."/>
            <person name="Ward A.C."/>
        </authorList>
    </citation>
    <scope>NUCLEOTIDE SEQUENCE [LARGE SCALE GENOMIC DNA]</scope>
    <source>
        <strain evidence="9 10">MS1.HAVA.3</strain>
    </source>
</reference>
<dbReference type="SFLD" id="SFLDS00005">
    <property type="entry name" value="Isoprenoid_Synthase_Type_I"/>
    <property type="match status" value="1"/>
</dbReference>
<dbReference type="InterPro" id="IPR008949">
    <property type="entry name" value="Isoprenoid_synthase_dom_sf"/>
</dbReference>
<comment type="similarity">
    <text evidence="2 7">Belongs to the FPP/GGPP synthase family.</text>
</comment>
<proteinExistence type="inferred from homology"/>
<evidence type="ECO:0000256" key="4">
    <source>
        <dbReference type="ARBA" id="ARBA00022723"/>
    </source>
</evidence>
<accession>A0ABU8U2P7</accession>
<protein>
    <submittedName>
        <fullName evidence="9">Polyprenyl synthetase family protein</fullName>
    </submittedName>
</protein>
<evidence type="ECO:0000256" key="8">
    <source>
        <dbReference type="SAM" id="MobiDB-lite"/>
    </source>
</evidence>
<evidence type="ECO:0000256" key="2">
    <source>
        <dbReference type="ARBA" id="ARBA00006706"/>
    </source>
</evidence>
<evidence type="ECO:0000313" key="10">
    <source>
        <dbReference type="Proteomes" id="UP001382904"/>
    </source>
</evidence>
<sequence>MTAAVNRELNLTCAEFVEYSRSLDAIFATDIAEQLASFILGSGSRIRPRFLWWAMRACGGSDPHVTGALRIAAALELIQSCALIHDDVMDQSAVRRGRLSFHAQIALQYPAATPPHAPGPSPFAQSAAVLAGDLALCWADDLVAGVDLDSPVRTDILRIWRAMRTEMVAGQYLDLHGQTTSSRSAVQAIRTICLKTARYTVEQPLALGAALAGADGATIRALTAAGRCAGIAFQLRDDLLGVFGDPDVTGKPSGTTSAPARRRTCWP</sequence>
<evidence type="ECO:0000256" key="7">
    <source>
        <dbReference type="RuleBase" id="RU004466"/>
    </source>
</evidence>
<dbReference type="PROSITE" id="PS00723">
    <property type="entry name" value="POLYPRENYL_SYNTHASE_1"/>
    <property type="match status" value="1"/>
</dbReference>
<keyword evidence="4" id="KW-0479">Metal-binding</keyword>
<keyword evidence="5" id="KW-0460">Magnesium</keyword>
<dbReference type="CDD" id="cd00685">
    <property type="entry name" value="Trans_IPPS_HT"/>
    <property type="match status" value="1"/>
</dbReference>
<evidence type="ECO:0000256" key="3">
    <source>
        <dbReference type="ARBA" id="ARBA00022679"/>
    </source>
</evidence>